<name>A0ABR0PJP0_GOSAR</name>
<keyword evidence="4" id="KW-1185">Reference proteome</keyword>
<protein>
    <recommendedName>
        <fullName evidence="2">Transposase MuDR plant domain-containing protein</fullName>
    </recommendedName>
</protein>
<dbReference type="Pfam" id="PF03108">
    <property type="entry name" value="DBD_Tnp_Mut"/>
    <property type="match status" value="1"/>
</dbReference>
<evidence type="ECO:0000313" key="3">
    <source>
        <dbReference type="EMBL" id="KAK5824526.1"/>
    </source>
</evidence>
<sequence length="448" mass="49795">MSERISAVIYYDGESIDFTEFRKRIKCKIFGTTPSSVSSIKYRFCDSIDTVTYDSFDIKGGRSFKAIVQTHLASGLPYLELYVQFSSPNEIFATSTSTVVQEEYTTPTRHSISERQNMEAPVFGGKVALFSKSKPVLSEPEDVEVGSNEEEEDPRFRAYSPPAHMHNVDISADNELEFLDLPHKMRDRTGSSLDLGELEVGKEFSNKDSFINALKQHSINHGVNYNVDKSKSEKFGAKCAMQIGTCSWKIMASFRKKTDHPKMDSAMIANLILPMLKADPRTSVSCIIASIRSQLRYMPSYRKAWIAKQKAVENMHSGWDASYNEVWQRCQVLKRYTHGLLLAVAQDGGGRILPITFAITPGESVGVVVAPVVGVGKMTHLGKIKNVEVFASPTAEVFESYKAMGISNEMSSPMKPRAIPSATMAYISSVESESSGKEMHRAMHSNLA</sequence>
<dbReference type="EMBL" id="JARKNE010000006">
    <property type="protein sequence ID" value="KAK5824526.1"/>
    <property type="molecule type" value="Genomic_DNA"/>
</dbReference>
<dbReference type="InterPro" id="IPR004332">
    <property type="entry name" value="Transposase_MuDR"/>
</dbReference>
<feature type="compositionally biased region" description="Acidic residues" evidence="1">
    <location>
        <begin position="139"/>
        <end position="153"/>
    </location>
</feature>
<evidence type="ECO:0000259" key="2">
    <source>
        <dbReference type="Pfam" id="PF03108"/>
    </source>
</evidence>
<evidence type="ECO:0000313" key="4">
    <source>
        <dbReference type="Proteomes" id="UP001358586"/>
    </source>
</evidence>
<dbReference type="Proteomes" id="UP001358586">
    <property type="component" value="Chromosome 6"/>
</dbReference>
<feature type="domain" description="Transposase MuDR plant" evidence="2">
    <location>
        <begin position="198"/>
        <end position="258"/>
    </location>
</feature>
<reference evidence="3 4" key="1">
    <citation type="submission" date="2023-03" db="EMBL/GenBank/DDBJ databases">
        <title>WGS of Gossypium arboreum.</title>
        <authorList>
            <person name="Yu D."/>
        </authorList>
    </citation>
    <scope>NUCLEOTIDE SEQUENCE [LARGE SCALE GENOMIC DNA]</scope>
    <source>
        <tissue evidence="3">Leaf</tissue>
    </source>
</reference>
<dbReference type="PANTHER" id="PTHR31973:SF195">
    <property type="entry name" value="MUDR FAMILY TRANSPOSASE"/>
    <property type="match status" value="1"/>
</dbReference>
<proteinExistence type="predicted"/>
<feature type="region of interest" description="Disordered" evidence="1">
    <location>
        <begin position="138"/>
        <end position="162"/>
    </location>
</feature>
<organism evidence="3 4">
    <name type="scientific">Gossypium arboreum</name>
    <name type="common">Tree cotton</name>
    <name type="synonym">Gossypium nanking</name>
    <dbReference type="NCBI Taxonomy" id="29729"/>
    <lineage>
        <taxon>Eukaryota</taxon>
        <taxon>Viridiplantae</taxon>
        <taxon>Streptophyta</taxon>
        <taxon>Embryophyta</taxon>
        <taxon>Tracheophyta</taxon>
        <taxon>Spermatophyta</taxon>
        <taxon>Magnoliopsida</taxon>
        <taxon>eudicotyledons</taxon>
        <taxon>Gunneridae</taxon>
        <taxon>Pentapetalae</taxon>
        <taxon>rosids</taxon>
        <taxon>malvids</taxon>
        <taxon>Malvales</taxon>
        <taxon>Malvaceae</taxon>
        <taxon>Malvoideae</taxon>
        <taxon>Gossypium</taxon>
    </lineage>
</organism>
<evidence type="ECO:0000256" key="1">
    <source>
        <dbReference type="SAM" id="MobiDB-lite"/>
    </source>
</evidence>
<accession>A0ABR0PJP0</accession>
<gene>
    <name evidence="3" type="ORF">PVK06_019301</name>
</gene>
<comment type="caution">
    <text evidence="3">The sequence shown here is derived from an EMBL/GenBank/DDBJ whole genome shotgun (WGS) entry which is preliminary data.</text>
</comment>
<dbReference type="PANTHER" id="PTHR31973">
    <property type="entry name" value="POLYPROTEIN, PUTATIVE-RELATED"/>
    <property type="match status" value="1"/>
</dbReference>